<keyword evidence="4" id="KW-1185">Reference proteome</keyword>
<keyword evidence="1" id="KW-0238">DNA-binding</keyword>
<dbReference type="Proteomes" id="UP001595526">
    <property type="component" value="Unassembled WGS sequence"/>
</dbReference>
<evidence type="ECO:0000259" key="2">
    <source>
        <dbReference type="PROSITE" id="PS50943"/>
    </source>
</evidence>
<dbReference type="InterPro" id="IPR001387">
    <property type="entry name" value="Cro/C1-type_HTH"/>
</dbReference>
<dbReference type="Pfam" id="PF01381">
    <property type="entry name" value="HTH_3"/>
    <property type="match status" value="1"/>
</dbReference>
<comment type="caution">
    <text evidence="3">The sequence shown here is derived from an EMBL/GenBank/DDBJ whole genome shotgun (WGS) entry which is preliminary data.</text>
</comment>
<dbReference type="CDD" id="cd00093">
    <property type="entry name" value="HTH_XRE"/>
    <property type="match status" value="1"/>
</dbReference>
<dbReference type="NCBIfam" id="NF041951">
    <property type="entry name" value="phage_RstR"/>
    <property type="match status" value="1"/>
</dbReference>
<evidence type="ECO:0000256" key="1">
    <source>
        <dbReference type="ARBA" id="ARBA00023125"/>
    </source>
</evidence>
<dbReference type="Gene3D" id="1.10.260.40">
    <property type="entry name" value="lambda repressor-like DNA-binding domains"/>
    <property type="match status" value="1"/>
</dbReference>
<dbReference type="PROSITE" id="PS50943">
    <property type="entry name" value="HTH_CROC1"/>
    <property type="match status" value="1"/>
</dbReference>
<proteinExistence type="predicted"/>
<dbReference type="PANTHER" id="PTHR46558">
    <property type="entry name" value="TRACRIPTIONAL REGULATORY PROTEIN-RELATED-RELATED"/>
    <property type="match status" value="1"/>
</dbReference>
<name>A0ABV7JPS6_9SPHI</name>
<dbReference type="SUPFAM" id="SSF47413">
    <property type="entry name" value="lambda repressor-like DNA-binding domains"/>
    <property type="match status" value="1"/>
</dbReference>
<dbReference type="InterPro" id="IPR010982">
    <property type="entry name" value="Lambda_DNA-bd_dom_sf"/>
</dbReference>
<dbReference type="EMBL" id="JBHRTA010000022">
    <property type="protein sequence ID" value="MFC3197322.1"/>
    <property type="molecule type" value="Genomic_DNA"/>
</dbReference>
<evidence type="ECO:0000313" key="4">
    <source>
        <dbReference type="Proteomes" id="UP001595526"/>
    </source>
</evidence>
<accession>A0ABV7JPS6</accession>
<sequence>METGNIIITLRKEKGWSQGDLAKKSGVSREMIGKYERGEAVPSIEAAKKIASALGVTLDYLAGEASSAAFDRRTVERIQDIEQLEEGEKQHVFALLDAFLAKNKMQAILK</sequence>
<feature type="domain" description="HTH cro/C1-type" evidence="2">
    <location>
        <begin position="7"/>
        <end position="61"/>
    </location>
</feature>
<dbReference type="InterPro" id="IPR049639">
    <property type="entry name" value="RstR"/>
</dbReference>
<reference evidence="4" key="1">
    <citation type="journal article" date="2019" name="Int. J. Syst. Evol. Microbiol.">
        <title>The Global Catalogue of Microorganisms (GCM) 10K type strain sequencing project: providing services to taxonomists for standard genome sequencing and annotation.</title>
        <authorList>
            <consortium name="The Broad Institute Genomics Platform"/>
            <consortium name="The Broad Institute Genome Sequencing Center for Infectious Disease"/>
            <person name="Wu L."/>
            <person name="Ma J."/>
        </authorList>
    </citation>
    <scope>NUCLEOTIDE SEQUENCE [LARGE SCALE GENOMIC DNA]</scope>
    <source>
        <strain evidence="4">KCTC 52416</strain>
    </source>
</reference>
<organism evidence="3 4">
    <name type="scientific">Parapedobacter deserti</name>
    <dbReference type="NCBI Taxonomy" id="1912957"/>
    <lineage>
        <taxon>Bacteria</taxon>
        <taxon>Pseudomonadati</taxon>
        <taxon>Bacteroidota</taxon>
        <taxon>Sphingobacteriia</taxon>
        <taxon>Sphingobacteriales</taxon>
        <taxon>Sphingobacteriaceae</taxon>
        <taxon>Parapedobacter</taxon>
    </lineage>
</organism>
<dbReference type="PANTHER" id="PTHR46558:SF11">
    <property type="entry name" value="HTH-TYPE TRANSCRIPTIONAL REGULATOR XRE"/>
    <property type="match status" value="1"/>
</dbReference>
<evidence type="ECO:0000313" key="3">
    <source>
        <dbReference type="EMBL" id="MFC3197322.1"/>
    </source>
</evidence>
<dbReference type="RefSeq" id="WP_379020902.1">
    <property type="nucleotide sequence ID" value="NZ_JBHRTA010000022.1"/>
</dbReference>
<dbReference type="SMART" id="SM00530">
    <property type="entry name" value="HTH_XRE"/>
    <property type="match status" value="1"/>
</dbReference>
<protein>
    <submittedName>
        <fullName evidence="3">Helix-turn-helix domain-containing protein</fullName>
    </submittedName>
</protein>
<gene>
    <name evidence="3" type="ORF">ACFOET_06835</name>
</gene>